<evidence type="ECO:0000256" key="1">
    <source>
        <dbReference type="SAM" id="MobiDB-lite"/>
    </source>
</evidence>
<dbReference type="Proteomes" id="UP000095282">
    <property type="component" value="Unplaced"/>
</dbReference>
<keyword evidence="2" id="KW-1185">Reference proteome</keyword>
<feature type="region of interest" description="Disordered" evidence="1">
    <location>
        <begin position="84"/>
        <end position="147"/>
    </location>
</feature>
<organism evidence="2 3">
    <name type="scientific">Caenorhabditis tropicalis</name>
    <dbReference type="NCBI Taxonomy" id="1561998"/>
    <lineage>
        <taxon>Eukaryota</taxon>
        <taxon>Metazoa</taxon>
        <taxon>Ecdysozoa</taxon>
        <taxon>Nematoda</taxon>
        <taxon>Chromadorea</taxon>
        <taxon>Rhabditida</taxon>
        <taxon>Rhabditina</taxon>
        <taxon>Rhabditomorpha</taxon>
        <taxon>Rhabditoidea</taxon>
        <taxon>Rhabditidae</taxon>
        <taxon>Peloderinae</taxon>
        <taxon>Caenorhabditis</taxon>
    </lineage>
</organism>
<evidence type="ECO:0000313" key="2">
    <source>
        <dbReference type="Proteomes" id="UP000095282"/>
    </source>
</evidence>
<feature type="compositionally biased region" description="Basic and acidic residues" evidence="1">
    <location>
        <begin position="96"/>
        <end position="134"/>
    </location>
</feature>
<dbReference type="AlphaFoldDB" id="A0A1I7TYR2"/>
<evidence type="ECO:0000313" key="3">
    <source>
        <dbReference type="WBParaSite" id="Csp11.Scaffold629.g13133.t2"/>
    </source>
</evidence>
<accession>A0A1I7TYR2</accession>
<protein>
    <submittedName>
        <fullName evidence="3">Uncharacterized protein</fullName>
    </submittedName>
</protein>
<proteinExistence type="predicted"/>
<name>A0A1I7TYR2_9PELO</name>
<sequence length="147" mass="17352">MFPTDLVDRLRLGRTTEDRDERFNYITYGNLISAETDDEKLEWLKRKVNSQQSVIVENVLSDIFTYIRDEDFLKNIENKKRFSSEGVGYQKKQKKVIPEKSEVPSSSMEEKHEEIGTTEKEKPETSVKKQVETPKKKKTMFNLRRTV</sequence>
<reference evidence="3" key="1">
    <citation type="submission" date="2016-11" db="UniProtKB">
        <authorList>
            <consortium name="WormBaseParasite"/>
        </authorList>
    </citation>
    <scope>IDENTIFICATION</scope>
</reference>
<dbReference type="WBParaSite" id="Csp11.Scaffold629.g13133.t2">
    <property type="protein sequence ID" value="Csp11.Scaffold629.g13133.t2"/>
    <property type="gene ID" value="Csp11.Scaffold629.g13133"/>
</dbReference>